<comment type="caution">
    <text evidence="1">The sequence shown here is derived from an EMBL/GenBank/DDBJ whole genome shotgun (WGS) entry which is preliminary data.</text>
</comment>
<gene>
    <name evidence="1" type="ORF">ACE1B6_28485</name>
</gene>
<organism evidence="1 2">
    <name type="scientific">Floridaenema fluviatile BLCC-F154</name>
    <dbReference type="NCBI Taxonomy" id="3153640"/>
    <lineage>
        <taxon>Bacteria</taxon>
        <taxon>Bacillati</taxon>
        <taxon>Cyanobacteriota</taxon>
        <taxon>Cyanophyceae</taxon>
        <taxon>Oscillatoriophycideae</taxon>
        <taxon>Aerosakkonematales</taxon>
        <taxon>Aerosakkonemataceae</taxon>
        <taxon>Floridanema</taxon>
        <taxon>Floridanema fluviatile</taxon>
    </lineage>
</organism>
<dbReference type="Proteomes" id="UP001576776">
    <property type="component" value="Unassembled WGS sequence"/>
</dbReference>
<evidence type="ECO:0000313" key="2">
    <source>
        <dbReference type="Proteomes" id="UP001576776"/>
    </source>
</evidence>
<proteinExistence type="predicted"/>
<reference evidence="1 2" key="1">
    <citation type="submission" date="2024-09" db="EMBL/GenBank/DDBJ databases">
        <title>Floridaenema gen nov. (Aerosakkonemataceae, Aerosakkonematales ord. nov., Cyanobacteria) from benthic tropical and subtropical fresh waters, with the description of four new species.</title>
        <authorList>
            <person name="Moretto J.A."/>
            <person name="Berthold D.E."/>
            <person name="Lefler F.W."/>
            <person name="Huang I.-S."/>
            <person name="Laughinghouse H. IV."/>
        </authorList>
    </citation>
    <scope>NUCLEOTIDE SEQUENCE [LARGE SCALE GENOMIC DNA]</scope>
    <source>
        <strain evidence="1 2">BLCC-F154</strain>
    </source>
</reference>
<evidence type="ECO:0000313" key="1">
    <source>
        <dbReference type="EMBL" id="MFB2939208.1"/>
    </source>
</evidence>
<dbReference type="EMBL" id="JBHFNS010000094">
    <property type="protein sequence ID" value="MFB2939208.1"/>
    <property type="molecule type" value="Genomic_DNA"/>
</dbReference>
<keyword evidence="2" id="KW-1185">Reference proteome</keyword>
<accession>A0ABV4YMC4</accession>
<sequence length="65" mass="7069">MAEVGFDDTINEGTIKWAVTTENQLLVIPKFVGSQEIPHTILTRGQPVLAAGEAEMLVAMVNIIF</sequence>
<name>A0ABV4YMC4_9CYAN</name>
<evidence type="ECO:0008006" key="3">
    <source>
        <dbReference type="Google" id="ProtNLM"/>
    </source>
</evidence>
<dbReference type="RefSeq" id="WP_413260687.1">
    <property type="nucleotide sequence ID" value="NZ_JBHFNS010000094.1"/>
</dbReference>
<protein>
    <recommendedName>
        <fullName evidence="3">RCK C-terminal domain-containing protein</fullName>
    </recommendedName>
</protein>